<proteinExistence type="inferred from homology"/>
<gene>
    <name evidence="4" type="primary">BNA5</name>
    <name evidence="6" type="ORF">B0H16DRAFT_1672413</name>
</gene>
<comment type="function">
    <text evidence="4 5">Catalyzes the cleavage of L-kynurenine (L-Kyn) and L-3-hydroxykynurenine (L-3OHKyn) into anthranilic acid (AA) and 3-hydroxyanthranilic acid (3-OHAA), respectively.</text>
</comment>
<dbReference type="GO" id="GO:0034354">
    <property type="term" value="P:'de novo' NAD+ biosynthetic process from L-tryptophan"/>
    <property type="evidence" value="ECO:0007669"/>
    <property type="project" value="UniProtKB-UniRule"/>
</dbReference>
<comment type="cofactor">
    <cofactor evidence="4 5">
        <name>pyridoxal 5'-phosphate</name>
        <dbReference type="ChEBI" id="CHEBI:597326"/>
    </cofactor>
</comment>
<evidence type="ECO:0000256" key="4">
    <source>
        <dbReference type="HAMAP-Rule" id="MF_03017"/>
    </source>
</evidence>
<feature type="binding site" evidence="4">
    <location>
        <position position="101"/>
    </location>
    <ligand>
        <name>pyridoxal 5'-phosphate</name>
        <dbReference type="ChEBI" id="CHEBI:597326"/>
    </ligand>
</feature>
<evidence type="ECO:0000256" key="5">
    <source>
        <dbReference type="PIRNR" id="PIRNR038800"/>
    </source>
</evidence>
<dbReference type="PANTHER" id="PTHR14084">
    <property type="entry name" value="KYNURENINASE"/>
    <property type="match status" value="1"/>
</dbReference>
<feature type="modified residue" description="N6-(pyridoxal phosphate)lysine" evidence="4">
    <location>
        <position position="248"/>
    </location>
</feature>
<keyword evidence="2 4" id="KW-0378">Hydrolase</keyword>
<dbReference type="GO" id="GO:0005737">
    <property type="term" value="C:cytoplasm"/>
    <property type="evidence" value="ECO:0007669"/>
    <property type="project" value="UniProtKB-SubCell"/>
</dbReference>
<dbReference type="InterPro" id="IPR010111">
    <property type="entry name" value="Kynureninase"/>
</dbReference>
<evidence type="ECO:0000256" key="3">
    <source>
        <dbReference type="ARBA" id="ARBA00022898"/>
    </source>
</evidence>
<dbReference type="GO" id="GO:0030429">
    <property type="term" value="F:kynureninase activity"/>
    <property type="evidence" value="ECO:0007669"/>
    <property type="project" value="UniProtKB-UniRule"/>
</dbReference>
<dbReference type="PIRSF" id="PIRSF038800">
    <property type="entry name" value="KYNU"/>
    <property type="match status" value="1"/>
</dbReference>
<dbReference type="InterPro" id="IPR015422">
    <property type="entry name" value="PyrdxlP-dep_Trfase_small"/>
</dbReference>
<keyword evidence="6" id="KW-0808">Transferase</keyword>
<feature type="binding site" evidence="4">
    <location>
        <position position="222"/>
    </location>
    <ligand>
        <name>pyridoxal 5'-phosphate</name>
        <dbReference type="ChEBI" id="CHEBI:597326"/>
    </ligand>
</feature>
<dbReference type="Proteomes" id="UP001215598">
    <property type="component" value="Unassembled WGS sequence"/>
</dbReference>
<dbReference type="EMBL" id="JARKIB010000011">
    <property type="protein sequence ID" value="KAJ7774729.1"/>
    <property type="molecule type" value="Genomic_DNA"/>
</dbReference>
<feature type="binding site" evidence="4">
    <location>
        <position position="305"/>
    </location>
    <ligand>
        <name>pyridoxal 5'-phosphate</name>
        <dbReference type="ChEBI" id="CHEBI:597326"/>
    </ligand>
</feature>
<organism evidence="6 7">
    <name type="scientific">Mycena metata</name>
    <dbReference type="NCBI Taxonomy" id="1033252"/>
    <lineage>
        <taxon>Eukaryota</taxon>
        <taxon>Fungi</taxon>
        <taxon>Dikarya</taxon>
        <taxon>Basidiomycota</taxon>
        <taxon>Agaricomycotina</taxon>
        <taxon>Agaricomycetes</taxon>
        <taxon>Agaricomycetidae</taxon>
        <taxon>Agaricales</taxon>
        <taxon>Marasmiineae</taxon>
        <taxon>Mycenaceae</taxon>
        <taxon>Mycena</taxon>
    </lineage>
</organism>
<sequence length="443" mass="48451">MSLPLSNEFVLPTNKEVGATNHPEPDNTCTYLCGNSLGPLSKRSSALVQEELRVWGTCGVTGHFGTHPHGRGWVDFCDHITPLFAELVGANEKEVACMGTLTANLHLMMDSFYKPTPERYKILCEARAFPSDQASNPPSRPYAFASQALAHGLDPAKAVLEISPRPGEYTLREQDILDTIAREGTSIALVIFSGVQYYTGQWFPMQSITRAAQAQGCICGWDLAHAVGNVPLSLHDWGVDFAVWCTYKYVNAGPGSIAGLYVHEKWKETELPKFAGWWGHDPVTRFAMPPKFSPIEGAQGFQQSNPGILVAASLLGSLQIFKEAGMMQVLRERSLQLTATLETLLKQSKYFVPVEEAATRQSTKPAFTIITPADPKSRGAQLSLLFLPSGVMQSVHDGLTGLGVIGDERRPDVIRLAPAPLFNRIEDCERGAIVLERVLDSLA</sequence>
<dbReference type="InterPro" id="IPR015424">
    <property type="entry name" value="PyrdxlP-dep_Trfase"/>
</dbReference>
<feature type="binding site" evidence="4">
    <location>
        <position position="277"/>
    </location>
    <ligand>
        <name>pyridoxal 5'-phosphate</name>
        <dbReference type="ChEBI" id="CHEBI:597326"/>
    </ligand>
</feature>
<keyword evidence="3 4" id="KW-0663">Pyridoxal phosphate</keyword>
<dbReference type="GO" id="GO:0019805">
    <property type="term" value="P:quinolinate biosynthetic process"/>
    <property type="evidence" value="ECO:0007669"/>
    <property type="project" value="UniProtKB-UniRule"/>
</dbReference>
<evidence type="ECO:0000313" key="7">
    <source>
        <dbReference type="Proteomes" id="UP001215598"/>
    </source>
</evidence>
<comment type="catalytic activity">
    <reaction evidence="4 5">
        <text>L-kynurenine + H2O = anthranilate + L-alanine + H(+)</text>
        <dbReference type="Rhea" id="RHEA:16813"/>
        <dbReference type="ChEBI" id="CHEBI:15377"/>
        <dbReference type="ChEBI" id="CHEBI:15378"/>
        <dbReference type="ChEBI" id="CHEBI:16567"/>
        <dbReference type="ChEBI" id="CHEBI:57959"/>
        <dbReference type="ChEBI" id="CHEBI:57972"/>
        <dbReference type="EC" id="3.7.1.3"/>
    </reaction>
</comment>
<comment type="subcellular location">
    <subcellularLocation>
        <location evidence="4 5">Cytoplasm</location>
    </subcellularLocation>
</comment>
<feature type="binding site" evidence="4">
    <location>
        <begin position="129"/>
        <end position="132"/>
    </location>
    <ligand>
        <name>pyridoxal 5'-phosphate</name>
        <dbReference type="ChEBI" id="CHEBI:597326"/>
    </ligand>
</feature>
<name>A0AAD7JYV0_9AGAR</name>
<feature type="binding site" evidence="4">
    <location>
        <position position="102"/>
    </location>
    <ligand>
        <name>pyridoxal 5'-phosphate</name>
        <dbReference type="ChEBI" id="CHEBI:597326"/>
    </ligand>
</feature>
<dbReference type="Gene3D" id="3.90.1150.10">
    <property type="entry name" value="Aspartate Aminotransferase, domain 1"/>
    <property type="match status" value="1"/>
</dbReference>
<dbReference type="EC" id="3.7.1.3" evidence="4 5"/>
<feature type="binding site" evidence="4">
    <location>
        <position position="247"/>
    </location>
    <ligand>
        <name>pyridoxal 5'-phosphate</name>
        <dbReference type="ChEBI" id="CHEBI:597326"/>
    </ligand>
</feature>
<protein>
    <recommendedName>
        <fullName evidence="4 5">Kynureninase</fullName>
        <ecNumber evidence="4 5">3.7.1.3</ecNumber>
    </recommendedName>
    <alternativeName>
        <fullName evidence="4">Biosynthesis of nicotinic acid protein 5</fullName>
    </alternativeName>
    <alternativeName>
        <fullName evidence="4">L-kynurenine hydrolase</fullName>
    </alternativeName>
</protein>
<evidence type="ECO:0000256" key="1">
    <source>
        <dbReference type="ARBA" id="ARBA00022642"/>
    </source>
</evidence>
<comment type="pathway">
    <text evidence="4 5">Cofactor biosynthesis; NAD(+) biosynthesis; quinolinate from L-kynurenine: step 2/3.</text>
</comment>
<comment type="pathway">
    <text evidence="4 5">Amino-acid degradation; L-kynurenine degradation; L-alanine and anthranilate from L-kynurenine: step 1/1.</text>
</comment>
<evidence type="ECO:0000313" key="6">
    <source>
        <dbReference type="EMBL" id="KAJ7774729.1"/>
    </source>
</evidence>
<feature type="binding site" evidence="4">
    <location>
        <position position="225"/>
    </location>
    <ligand>
        <name>pyridoxal 5'-phosphate</name>
        <dbReference type="ChEBI" id="CHEBI:597326"/>
    </ligand>
</feature>
<accession>A0AAD7JYV0</accession>
<feature type="binding site" evidence="4">
    <location>
        <position position="193"/>
    </location>
    <ligand>
        <name>pyridoxal 5'-phosphate</name>
        <dbReference type="ChEBI" id="CHEBI:597326"/>
    </ligand>
</feature>
<keyword evidence="4 5" id="KW-0963">Cytoplasm</keyword>
<dbReference type="GO" id="GO:0016740">
    <property type="term" value="F:transferase activity"/>
    <property type="evidence" value="ECO:0007669"/>
    <property type="project" value="UniProtKB-KW"/>
</dbReference>
<reference evidence="6" key="1">
    <citation type="submission" date="2023-03" db="EMBL/GenBank/DDBJ databases">
        <title>Massive genome expansion in bonnet fungi (Mycena s.s.) driven by repeated elements and novel gene families across ecological guilds.</title>
        <authorList>
            <consortium name="Lawrence Berkeley National Laboratory"/>
            <person name="Harder C.B."/>
            <person name="Miyauchi S."/>
            <person name="Viragh M."/>
            <person name="Kuo A."/>
            <person name="Thoen E."/>
            <person name="Andreopoulos B."/>
            <person name="Lu D."/>
            <person name="Skrede I."/>
            <person name="Drula E."/>
            <person name="Henrissat B."/>
            <person name="Morin E."/>
            <person name="Kohler A."/>
            <person name="Barry K."/>
            <person name="LaButti K."/>
            <person name="Morin E."/>
            <person name="Salamov A."/>
            <person name="Lipzen A."/>
            <person name="Mereny Z."/>
            <person name="Hegedus B."/>
            <person name="Baldrian P."/>
            <person name="Stursova M."/>
            <person name="Weitz H."/>
            <person name="Taylor A."/>
            <person name="Grigoriev I.V."/>
            <person name="Nagy L.G."/>
            <person name="Martin F."/>
            <person name="Kauserud H."/>
        </authorList>
    </citation>
    <scope>NUCLEOTIDE SEQUENCE</scope>
    <source>
        <strain evidence="6">CBHHK182m</strain>
    </source>
</reference>
<keyword evidence="1 4" id="KW-0662">Pyridine nucleotide biosynthesis</keyword>
<dbReference type="AlphaFoldDB" id="A0AAD7JYV0"/>
<dbReference type="Pfam" id="PF22580">
    <property type="entry name" value="KYNU_C"/>
    <property type="match status" value="1"/>
</dbReference>
<dbReference type="GO" id="GO:0043420">
    <property type="term" value="P:anthranilate metabolic process"/>
    <property type="evidence" value="ECO:0007669"/>
    <property type="project" value="UniProtKB-UniRule"/>
</dbReference>
<comment type="caution">
    <text evidence="6">The sequence shown here is derived from an EMBL/GenBank/DDBJ whole genome shotgun (WGS) entry which is preliminary data.</text>
</comment>
<dbReference type="Gene3D" id="3.40.640.10">
    <property type="entry name" value="Type I PLP-dependent aspartate aminotransferase-like (Major domain)"/>
    <property type="match status" value="1"/>
</dbReference>
<dbReference type="GO" id="GO:0019441">
    <property type="term" value="P:L-tryptophan catabolic process to kynurenine"/>
    <property type="evidence" value="ECO:0007669"/>
    <property type="project" value="TreeGrafter"/>
</dbReference>
<comment type="similarity">
    <text evidence="4 5">Belongs to the kynureninase family.</text>
</comment>
<comment type="subunit">
    <text evidence="4 5">Homodimer.</text>
</comment>
<dbReference type="GO" id="GO:0097053">
    <property type="term" value="P:L-kynurenine catabolic process"/>
    <property type="evidence" value="ECO:0007669"/>
    <property type="project" value="UniProtKB-UniRule"/>
</dbReference>
<dbReference type="NCBIfam" id="TIGR01814">
    <property type="entry name" value="kynureninase"/>
    <property type="match status" value="1"/>
</dbReference>
<dbReference type="PANTHER" id="PTHR14084:SF0">
    <property type="entry name" value="KYNURENINASE"/>
    <property type="match status" value="1"/>
</dbReference>
<dbReference type="FunFam" id="3.40.640.10:FF:000031">
    <property type="entry name" value="Kynureninase"/>
    <property type="match status" value="1"/>
</dbReference>
<evidence type="ECO:0000256" key="2">
    <source>
        <dbReference type="ARBA" id="ARBA00022801"/>
    </source>
</evidence>
<dbReference type="SUPFAM" id="SSF53383">
    <property type="entry name" value="PLP-dependent transferases"/>
    <property type="match status" value="1"/>
</dbReference>
<keyword evidence="7" id="KW-1185">Reference proteome</keyword>
<dbReference type="GO" id="GO:0030170">
    <property type="term" value="F:pyridoxal phosphate binding"/>
    <property type="evidence" value="ECO:0007669"/>
    <property type="project" value="UniProtKB-UniRule"/>
</dbReference>
<dbReference type="InterPro" id="IPR015421">
    <property type="entry name" value="PyrdxlP-dep_Trfase_major"/>
</dbReference>
<dbReference type="HAMAP" id="MF_01970">
    <property type="entry name" value="Kynureninase"/>
    <property type="match status" value="1"/>
</dbReference>
<comment type="catalytic activity">
    <reaction evidence="5">
        <text>3-hydroxy-L-kynurenine + H2O = 3-hydroxyanthranilate + L-alanine + H(+)</text>
        <dbReference type="Rhea" id="RHEA:25143"/>
        <dbReference type="ChEBI" id="CHEBI:15377"/>
        <dbReference type="ChEBI" id="CHEBI:15378"/>
        <dbReference type="ChEBI" id="CHEBI:36559"/>
        <dbReference type="ChEBI" id="CHEBI:57972"/>
        <dbReference type="ChEBI" id="CHEBI:58125"/>
        <dbReference type="EC" id="3.7.1.3"/>
    </reaction>
</comment>